<name>A0A0C2IC86_THEKT</name>
<proteinExistence type="predicted"/>
<accession>A0A0C2IC86</accession>
<keyword evidence="2" id="KW-1185">Reference proteome</keyword>
<comment type="caution">
    <text evidence="1">The sequence shown here is derived from an EMBL/GenBank/DDBJ whole genome shotgun (WGS) entry which is preliminary data.</text>
</comment>
<dbReference type="Proteomes" id="UP000031668">
    <property type="component" value="Unassembled WGS sequence"/>
</dbReference>
<reference evidence="1 2" key="1">
    <citation type="journal article" date="2014" name="Genome Biol. Evol.">
        <title>The genome of the myxosporean Thelohanellus kitauei shows adaptations to nutrient acquisition within its fish host.</title>
        <authorList>
            <person name="Yang Y."/>
            <person name="Xiong J."/>
            <person name="Zhou Z."/>
            <person name="Huo F."/>
            <person name="Miao W."/>
            <person name="Ran C."/>
            <person name="Liu Y."/>
            <person name="Zhang J."/>
            <person name="Feng J."/>
            <person name="Wang M."/>
            <person name="Wang M."/>
            <person name="Wang L."/>
            <person name="Yao B."/>
        </authorList>
    </citation>
    <scope>NUCLEOTIDE SEQUENCE [LARGE SCALE GENOMIC DNA]</scope>
    <source>
        <strain evidence="1">Wuqing</strain>
    </source>
</reference>
<organism evidence="1 2">
    <name type="scientific">Thelohanellus kitauei</name>
    <name type="common">Myxosporean</name>
    <dbReference type="NCBI Taxonomy" id="669202"/>
    <lineage>
        <taxon>Eukaryota</taxon>
        <taxon>Metazoa</taxon>
        <taxon>Cnidaria</taxon>
        <taxon>Myxozoa</taxon>
        <taxon>Myxosporea</taxon>
        <taxon>Bivalvulida</taxon>
        <taxon>Platysporina</taxon>
        <taxon>Myxobolidae</taxon>
        <taxon>Thelohanellus</taxon>
    </lineage>
</organism>
<evidence type="ECO:0000313" key="1">
    <source>
        <dbReference type="EMBL" id="KII62938.1"/>
    </source>
</evidence>
<dbReference type="EMBL" id="JWZT01004836">
    <property type="protein sequence ID" value="KII62938.1"/>
    <property type="molecule type" value="Genomic_DNA"/>
</dbReference>
<dbReference type="AlphaFoldDB" id="A0A0C2IC86"/>
<gene>
    <name evidence="1" type="ORF">RF11_12143</name>
</gene>
<protein>
    <submittedName>
        <fullName evidence="1">Uncharacterized protein</fullName>
    </submittedName>
</protein>
<evidence type="ECO:0000313" key="2">
    <source>
        <dbReference type="Proteomes" id="UP000031668"/>
    </source>
</evidence>
<sequence>MVKKGENSESYSAPTFIKHNYDIGHECTQHSQFKGDSRIGQHILFNAFLNATMNVLGQTDEFIFVLDNVNFHTQSQSQIIEIFQYTTFHPTRQRSIRAKKPVL</sequence>